<proteinExistence type="predicted"/>
<evidence type="ECO:0000313" key="2">
    <source>
        <dbReference type="Proteomes" id="UP001220256"/>
    </source>
</evidence>
<reference evidence="1 2" key="1">
    <citation type="journal article" date="2023" name="IMA Fungus">
        <title>Comparative genomic study of the Penicillium genus elucidates a diverse pangenome and 15 lateral gene transfer events.</title>
        <authorList>
            <person name="Petersen C."/>
            <person name="Sorensen T."/>
            <person name="Nielsen M.R."/>
            <person name="Sondergaard T.E."/>
            <person name="Sorensen J.L."/>
            <person name="Fitzpatrick D.A."/>
            <person name="Frisvad J.C."/>
            <person name="Nielsen K.L."/>
        </authorList>
    </citation>
    <scope>NUCLEOTIDE SEQUENCE [LARGE SCALE GENOMIC DNA]</scope>
    <source>
        <strain evidence="1 2">IBT 3361</strain>
    </source>
</reference>
<dbReference type="EMBL" id="JAPVEB010000010">
    <property type="protein sequence ID" value="KAJ5255426.1"/>
    <property type="molecule type" value="Genomic_DNA"/>
</dbReference>
<gene>
    <name evidence="1" type="ORF">N7505_010577</name>
</gene>
<comment type="caution">
    <text evidence="1">The sequence shown here is derived from an EMBL/GenBank/DDBJ whole genome shotgun (WGS) entry which is preliminary data.</text>
</comment>
<keyword evidence="2" id="KW-1185">Reference proteome</keyword>
<name>A0ABQ8W421_PENCH</name>
<dbReference type="Proteomes" id="UP001220256">
    <property type="component" value="Unassembled WGS sequence"/>
</dbReference>
<evidence type="ECO:0000313" key="1">
    <source>
        <dbReference type="EMBL" id="KAJ5255426.1"/>
    </source>
</evidence>
<sequence>MPGRGINMDLVRKSGITARDYLANLDPRYLECFWQKGKWRQFHGDGKAETYGAYVARSMETTTAIPEYRIQVLYLKKPMLNFTLPGSINKDGTSNPPTPQEVIDALAIELTNIGLASNLGE</sequence>
<accession>A0ABQ8W421</accession>
<protein>
    <submittedName>
        <fullName evidence="1">Uncharacterized protein</fullName>
    </submittedName>
</protein>
<organism evidence="1 2">
    <name type="scientific">Penicillium chrysogenum</name>
    <name type="common">Penicillium notatum</name>
    <dbReference type="NCBI Taxonomy" id="5076"/>
    <lineage>
        <taxon>Eukaryota</taxon>
        <taxon>Fungi</taxon>
        <taxon>Dikarya</taxon>
        <taxon>Ascomycota</taxon>
        <taxon>Pezizomycotina</taxon>
        <taxon>Eurotiomycetes</taxon>
        <taxon>Eurotiomycetidae</taxon>
        <taxon>Eurotiales</taxon>
        <taxon>Aspergillaceae</taxon>
        <taxon>Penicillium</taxon>
        <taxon>Penicillium chrysogenum species complex</taxon>
    </lineage>
</organism>